<sequence>MRRGRRRAAMNDPAGPGRREVGGPGPADDAGAETAVDRLARAEVSVAKGLRQLELQRRHCADCAPGSEGAASAERLLLALESFLAIRIAERDRLRRAARVDS</sequence>
<reference evidence="2 3" key="1">
    <citation type="submission" date="2017-07" db="EMBL/GenBank/DDBJ databases">
        <title>Draft Genome Sequences of Select Purple Nonsulfur Bacteria.</title>
        <authorList>
            <person name="Lasarre B."/>
            <person name="Mckinlay J.B."/>
        </authorList>
    </citation>
    <scope>NUCLEOTIDE SEQUENCE [LARGE SCALE GENOMIC DNA]</scope>
    <source>
        <strain evidence="2 3">DSM 11907</strain>
    </source>
</reference>
<evidence type="ECO:0000313" key="2">
    <source>
        <dbReference type="EMBL" id="RAI38138.1"/>
    </source>
</evidence>
<name>A0A327KS05_9BRAD</name>
<dbReference type="Proteomes" id="UP000248863">
    <property type="component" value="Unassembled WGS sequence"/>
</dbReference>
<evidence type="ECO:0000313" key="3">
    <source>
        <dbReference type="Proteomes" id="UP000248863"/>
    </source>
</evidence>
<accession>A0A327KS05</accession>
<evidence type="ECO:0000256" key="1">
    <source>
        <dbReference type="SAM" id="MobiDB-lite"/>
    </source>
</evidence>
<gene>
    <name evidence="2" type="ORF">CH338_13745</name>
</gene>
<dbReference type="EMBL" id="NPEU01000141">
    <property type="protein sequence ID" value="RAI38138.1"/>
    <property type="molecule type" value="Genomic_DNA"/>
</dbReference>
<proteinExistence type="predicted"/>
<comment type="caution">
    <text evidence="2">The sequence shown here is derived from an EMBL/GenBank/DDBJ whole genome shotgun (WGS) entry which is preliminary data.</text>
</comment>
<protein>
    <submittedName>
        <fullName evidence="2">Uncharacterized protein</fullName>
    </submittedName>
</protein>
<keyword evidence="3" id="KW-1185">Reference proteome</keyword>
<feature type="region of interest" description="Disordered" evidence="1">
    <location>
        <begin position="1"/>
        <end position="32"/>
    </location>
</feature>
<organism evidence="2 3">
    <name type="scientific">Rhodoplanes elegans</name>
    <dbReference type="NCBI Taxonomy" id="29408"/>
    <lineage>
        <taxon>Bacteria</taxon>
        <taxon>Pseudomonadati</taxon>
        <taxon>Pseudomonadota</taxon>
        <taxon>Alphaproteobacteria</taxon>
        <taxon>Hyphomicrobiales</taxon>
        <taxon>Nitrobacteraceae</taxon>
        <taxon>Rhodoplanes</taxon>
    </lineage>
</organism>
<dbReference type="AlphaFoldDB" id="A0A327KS05"/>